<comment type="caution">
    <text evidence="2">The sequence shown here is derived from an EMBL/GenBank/DDBJ whole genome shotgun (WGS) entry which is preliminary data.</text>
</comment>
<protein>
    <recommendedName>
        <fullName evidence="5">Peptidase M15A C-terminal domain-containing protein</fullName>
    </recommendedName>
</protein>
<keyword evidence="3" id="KW-1185">Reference proteome</keyword>
<dbReference type="AlphaFoldDB" id="A0A1A9N7V5"/>
<dbReference type="STRING" id="1462993.A6V36_35210"/>
<dbReference type="InterPro" id="IPR009045">
    <property type="entry name" value="Zn_M74/Hedgehog-like"/>
</dbReference>
<organism evidence="2 4">
    <name type="scientific">Paraburkholderia ginsengiterrae</name>
    <dbReference type="NCBI Taxonomy" id="1462993"/>
    <lineage>
        <taxon>Bacteria</taxon>
        <taxon>Pseudomonadati</taxon>
        <taxon>Pseudomonadota</taxon>
        <taxon>Betaproteobacteria</taxon>
        <taxon>Burkholderiales</taxon>
        <taxon>Burkholderiaceae</taxon>
        <taxon>Paraburkholderia</taxon>
    </lineage>
</organism>
<dbReference type="RefSeq" id="WP_064270227.1">
    <property type="nucleotide sequence ID" value="NZ_LXJZ01000194.1"/>
</dbReference>
<sequence length="206" mass="23786">MKKHWSVRTAEDFGRTRLSPSFFMRDFLHSEIAAIQSFQNLPDDPAAAVRSGRELCTQLLEPLQATFGRLAIRSGYRSQQVNEFGCRHRLSCASNEKNAARHIWDHRNKNGMGALTSVVVPWLADRIDTGITWQSMAWWIHDNLPYSELQFFPKLFAFNIGWHEVPKRTIYSFIEPRGYLTKPGFANHTGDHSSFYVDFPKLVVVR</sequence>
<dbReference type="OrthoDB" id="7171572at2"/>
<name>A0A1A9N7V5_9BURK</name>
<evidence type="ECO:0000313" key="3">
    <source>
        <dbReference type="Proteomes" id="UP000077961"/>
    </source>
</evidence>
<dbReference type="Proteomes" id="UP000078116">
    <property type="component" value="Unassembled WGS sequence"/>
</dbReference>
<evidence type="ECO:0000313" key="1">
    <source>
        <dbReference type="EMBL" id="OAJ55364.1"/>
    </source>
</evidence>
<proteinExistence type="predicted"/>
<evidence type="ECO:0000313" key="2">
    <source>
        <dbReference type="EMBL" id="OAJ61377.1"/>
    </source>
</evidence>
<dbReference type="SUPFAM" id="SSF55166">
    <property type="entry name" value="Hedgehog/DD-peptidase"/>
    <property type="match status" value="1"/>
</dbReference>
<evidence type="ECO:0008006" key="5">
    <source>
        <dbReference type="Google" id="ProtNLM"/>
    </source>
</evidence>
<gene>
    <name evidence="1" type="ORF">A6V36_35210</name>
    <name evidence="2" type="ORF">A6V37_25555</name>
</gene>
<dbReference type="EMBL" id="LXKA01000220">
    <property type="protein sequence ID" value="OAJ61377.1"/>
    <property type="molecule type" value="Genomic_DNA"/>
</dbReference>
<dbReference type="EMBL" id="LXJZ01000194">
    <property type="protein sequence ID" value="OAJ55364.1"/>
    <property type="molecule type" value="Genomic_DNA"/>
</dbReference>
<evidence type="ECO:0000313" key="4">
    <source>
        <dbReference type="Proteomes" id="UP000078116"/>
    </source>
</evidence>
<accession>A0A1A9N7V5</accession>
<dbReference type="Proteomes" id="UP000077961">
    <property type="component" value="Unassembled WGS sequence"/>
</dbReference>
<reference evidence="3 4" key="1">
    <citation type="submission" date="2016-04" db="EMBL/GenBank/DDBJ databases">
        <title>Reclassification of Paraburkholderia panaciterrae (Farh et al. 2015) Dobritsa &amp; Samadpour 2016 as a later homotypic synonym of Paraburkholderia ginsengiterrae (Farh et al. 2015) Dobritsa &amp; Samadpour 2016.</title>
        <authorList>
            <person name="Dobritsa A.P."/>
            <person name="Kutumbaka K."/>
            <person name="Samadpour M."/>
        </authorList>
    </citation>
    <scope>NUCLEOTIDE SEQUENCE [LARGE SCALE GENOMIC DNA]</scope>
    <source>
        <strain evidence="2 4">DCY85</strain>
        <strain evidence="1 3">DCY85-1</strain>
    </source>
</reference>